<keyword evidence="4" id="KW-1185">Reference proteome</keyword>
<evidence type="ECO:0000313" key="4">
    <source>
        <dbReference type="Proteomes" id="UP000789595"/>
    </source>
</evidence>
<accession>A0A7S4A6B7</accession>
<protein>
    <submittedName>
        <fullName evidence="2">Uncharacterized protein</fullName>
    </submittedName>
</protein>
<sequence length="285" mass="30312">MMHAAGVCVLTALRAAALTTPPPRTAPRTRLAATPRYTADSFPSDLAATDRVQQAYASAPESASLLPPELVQFGTGALLAYAIYLGPDWILAPLGWETNIRPGRAATDVLGQVIAPDSEFARERQAGFDAAAPVTVLGAAALLFLCLGFGAEAALCDALGSSTTFVGAWATCACIAGSVYEVGRPVTLNREEAMEEATLEEAFADFAERRFEQAPTAATNVIEITRAFRRSARGKASKYRSAEASVADVQIERLAKRWLRERGGVVTSSGFLKGVRLSDEPDVFR</sequence>
<proteinExistence type="predicted"/>
<dbReference type="Proteomes" id="UP000789595">
    <property type="component" value="Unassembled WGS sequence"/>
</dbReference>
<gene>
    <name evidence="2" type="ORF">PCAL00307_LOCUS20661</name>
    <name evidence="3" type="ORF">PECAL_2P09920</name>
</gene>
<dbReference type="OrthoDB" id="193308at2759"/>
<name>A0A7S4A6B7_9STRA</name>
<feature type="signal peptide" evidence="1">
    <location>
        <begin position="1"/>
        <end position="17"/>
    </location>
</feature>
<dbReference type="EMBL" id="HBIW01023944">
    <property type="protein sequence ID" value="CAE0705213.1"/>
    <property type="molecule type" value="Transcribed_RNA"/>
</dbReference>
<reference evidence="2" key="1">
    <citation type="submission" date="2021-01" db="EMBL/GenBank/DDBJ databases">
        <authorList>
            <person name="Corre E."/>
            <person name="Pelletier E."/>
            <person name="Niang G."/>
            <person name="Scheremetjew M."/>
            <person name="Finn R."/>
            <person name="Kale V."/>
            <person name="Holt S."/>
            <person name="Cochrane G."/>
            <person name="Meng A."/>
            <person name="Brown T."/>
            <person name="Cohen L."/>
        </authorList>
    </citation>
    <scope>NUCLEOTIDE SEQUENCE</scope>
    <source>
        <strain evidence="2">CCMP1756</strain>
    </source>
</reference>
<evidence type="ECO:0000313" key="2">
    <source>
        <dbReference type="EMBL" id="CAE0705213.1"/>
    </source>
</evidence>
<dbReference type="AlphaFoldDB" id="A0A7S4A6B7"/>
<evidence type="ECO:0000313" key="3">
    <source>
        <dbReference type="EMBL" id="CAH0367946.1"/>
    </source>
</evidence>
<keyword evidence="1" id="KW-0732">Signal</keyword>
<feature type="chain" id="PRO_5035593654" evidence="1">
    <location>
        <begin position="18"/>
        <end position="285"/>
    </location>
</feature>
<evidence type="ECO:0000256" key="1">
    <source>
        <dbReference type="SAM" id="SignalP"/>
    </source>
</evidence>
<organism evidence="2">
    <name type="scientific">Pelagomonas calceolata</name>
    <dbReference type="NCBI Taxonomy" id="35677"/>
    <lineage>
        <taxon>Eukaryota</taxon>
        <taxon>Sar</taxon>
        <taxon>Stramenopiles</taxon>
        <taxon>Ochrophyta</taxon>
        <taxon>Pelagophyceae</taxon>
        <taxon>Pelagomonadales</taxon>
        <taxon>Pelagomonadaceae</taxon>
        <taxon>Pelagomonas</taxon>
    </lineage>
</organism>
<dbReference type="EMBL" id="CAKKNE010000002">
    <property type="protein sequence ID" value="CAH0367946.1"/>
    <property type="molecule type" value="Genomic_DNA"/>
</dbReference>
<reference evidence="3" key="2">
    <citation type="submission" date="2021-11" db="EMBL/GenBank/DDBJ databases">
        <authorList>
            <consortium name="Genoscope - CEA"/>
            <person name="William W."/>
        </authorList>
    </citation>
    <scope>NUCLEOTIDE SEQUENCE</scope>
</reference>